<protein>
    <submittedName>
        <fullName evidence="4">AAA family ATPase</fullName>
    </submittedName>
</protein>
<dbReference type="PANTHER" id="PTHR41259:SF1">
    <property type="entry name" value="DOUBLE-STRAND BREAK REPAIR RAD50 ATPASE, PUTATIVE-RELATED"/>
    <property type="match status" value="1"/>
</dbReference>
<proteinExistence type="predicted"/>
<feature type="coiled-coil region" evidence="1">
    <location>
        <begin position="298"/>
        <end position="325"/>
    </location>
</feature>
<keyword evidence="1" id="KW-0175">Coiled coil</keyword>
<gene>
    <name evidence="4" type="ORF">H9900_06030</name>
</gene>
<feature type="domain" description="YhaN AAA" evidence="3">
    <location>
        <begin position="3"/>
        <end position="217"/>
    </location>
</feature>
<feature type="coiled-coil region" evidence="1">
    <location>
        <begin position="396"/>
        <end position="430"/>
    </location>
</feature>
<feature type="transmembrane region" description="Helical" evidence="2">
    <location>
        <begin position="362"/>
        <end position="383"/>
    </location>
</feature>
<name>A0A9D1PRZ9_9FIRM</name>
<dbReference type="Proteomes" id="UP000824162">
    <property type="component" value="Unassembled WGS sequence"/>
</dbReference>
<reference evidence="4" key="2">
    <citation type="submission" date="2021-04" db="EMBL/GenBank/DDBJ databases">
        <authorList>
            <person name="Gilroy R."/>
        </authorList>
    </citation>
    <scope>NUCLEOTIDE SEQUENCE</scope>
    <source>
        <strain evidence="4">5790</strain>
    </source>
</reference>
<feature type="coiled-coil region" evidence="1">
    <location>
        <begin position="200"/>
        <end position="261"/>
    </location>
</feature>
<dbReference type="PANTHER" id="PTHR41259">
    <property type="entry name" value="DOUBLE-STRAND BREAK REPAIR RAD50 ATPASE, PUTATIVE-RELATED"/>
    <property type="match status" value="1"/>
</dbReference>
<dbReference type="SUPFAM" id="SSF52540">
    <property type="entry name" value="P-loop containing nucleoside triphosphate hydrolases"/>
    <property type="match status" value="1"/>
</dbReference>
<evidence type="ECO:0000256" key="2">
    <source>
        <dbReference type="SAM" id="Phobius"/>
    </source>
</evidence>
<evidence type="ECO:0000256" key="1">
    <source>
        <dbReference type="SAM" id="Coils"/>
    </source>
</evidence>
<reference evidence="4" key="1">
    <citation type="journal article" date="2021" name="PeerJ">
        <title>Extensive microbial diversity within the chicken gut microbiome revealed by metagenomics and culture.</title>
        <authorList>
            <person name="Gilroy R."/>
            <person name="Ravi A."/>
            <person name="Getino M."/>
            <person name="Pursley I."/>
            <person name="Horton D.L."/>
            <person name="Alikhan N.F."/>
            <person name="Baker D."/>
            <person name="Gharbi K."/>
            <person name="Hall N."/>
            <person name="Watson M."/>
            <person name="Adriaenssens E.M."/>
            <person name="Foster-Nyarko E."/>
            <person name="Jarju S."/>
            <person name="Secka A."/>
            <person name="Antonio M."/>
            <person name="Oren A."/>
            <person name="Chaudhuri R.R."/>
            <person name="La Ragione R."/>
            <person name="Hildebrand F."/>
            <person name="Pallen M.J."/>
        </authorList>
    </citation>
    <scope>NUCLEOTIDE SEQUENCE</scope>
    <source>
        <strain evidence="4">5790</strain>
    </source>
</reference>
<comment type="caution">
    <text evidence="4">The sequence shown here is derived from an EMBL/GenBank/DDBJ whole genome shotgun (WGS) entry which is preliminary data.</text>
</comment>
<evidence type="ECO:0000259" key="3">
    <source>
        <dbReference type="Pfam" id="PF13514"/>
    </source>
</evidence>
<dbReference type="InterPro" id="IPR027417">
    <property type="entry name" value="P-loop_NTPase"/>
</dbReference>
<dbReference type="Pfam" id="PF13514">
    <property type="entry name" value="AAA_27"/>
    <property type="match status" value="1"/>
</dbReference>
<keyword evidence="2" id="KW-0812">Transmembrane</keyword>
<evidence type="ECO:0000313" key="5">
    <source>
        <dbReference type="Proteomes" id="UP000824162"/>
    </source>
</evidence>
<dbReference type="EMBL" id="DXIJ01000127">
    <property type="protein sequence ID" value="HIV86348.1"/>
    <property type="molecule type" value="Genomic_DNA"/>
</dbReference>
<dbReference type="AlphaFoldDB" id="A0A9D1PRZ9"/>
<feature type="transmembrane region" description="Helical" evidence="2">
    <location>
        <begin position="337"/>
        <end position="356"/>
    </location>
</feature>
<accession>A0A9D1PRZ9</accession>
<keyword evidence="2" id="KW-1133">Transmembrane helix</keyword>
<keyword evidence="2" id="KW-0472">Membrane</keyword>
<sequence>MIKFTELRLIKFGRFKDYKLALGEGMNLIYGGNESGKSTMQLFIKFMLYGIPTRGAKCRNVRDRERIIPWDETKAAGAVRLNKDGVDIEIYREFGKRASSDVTKVTLSGTGEDYFDGGVSGSEVGEKLLGMSAAMFERTVWIAQADIVKTGRDDELITRLINLIESGGSSEVSVNESLGRLDRQIAALKARDKRSAPGEIDMLLSERRALCDELKRAEERSEQNARTERRIRELEQRSDAIEKEVKRLNELELSKMAAEKIARVSSLDSCMTQQLQIANTRRFQVFKHMTDENTAEHINSLEKTIDESEARAYELKKELDGSRQKSEGESKKLKRTVLAAVLCAAAAFITAAAAAAGDAPAAAWVVCAAAGICLIIFAAAYGLGKRKNILKLNSSTESLSCELTEREIRIKEAEEQLKDILDNLECDSVRDFNEKYGLYSEDRAKIKMAEELYGELLGSDDYETLKREAEELKQRFGTVKPSGDIDAGQRTAELSAEREKASLELAELRVSLGRGGEDRLSALDIRDSIAGIDERLAAKEERLDALMLARGCLSEAYMSVKSDYTPLLNSKTEEIFTAVAGKAHSGVKIADDFTMSLGGEASGGSLKSAGFFSIGAYEQMYMSLRLAVAELTLRAEDTVLFIDDALAAFDDLRSANMIEFLKKFSVKGGRQVLIFTCHRRDAEFAEKLGEINIMEV</sequence>
<dbReference type="Gene3D" id="3.40.50.300">
    <property type="entry name" value="P-loop containing nucleotide triphosphate hydrolases"/>
    <property type="match status" value="2"/>
</dbReference>
<dbReference type="InterPro" id="IPR038734">
    <property type="entry name" value="YhaN_AAA"/>
</dbReference>
<organism evidence="4 5">
    <name type="scientific">Candidatus Monoglobus merdigallinarum</name>
    <dbReference type="NCBI Taxonomy" id="2838698"/>
    <lineage>
        <taxon>Bacteria</taxon>
        <taxon>Bacillati</taxon>
        <taxon>Bacillota</taxon>
        <taxon>Clostridia</taxon>
        <taxon>Monoglobales</taxon>
        <taxon>Monoglobaceae</taxon>
        <taxon>Monoglobus</taxon>
    </lineage>
</organism>
<evidence type="ECO:0000313" key="4">
    <source>
        <dbReference type="EMBL" id="HIV86348.1"/>
    </source>
</evidence>